<evidence type="ECO:0000259" key="4">
    <source>
        <dbReference type="Pfam" id="PF04775"/>
    </source>
</evidence>
<evidence type="ECO:0000256" key="1">
    <source>
        <dbReference type="ARBA" id="ARBA00006538"/>
    </source>
</evidence>
<dbReference type="Xenbase" id="XB-GENE-29084367">
    <property type="gene designation" value="LOC100498625"/>
</dbReference>
<evidence type="ECO:0000313" key="7">
    <source>
        <dbReference type="Proteomes" id="UP000008143"/>
    </source>
</evidence>
<sequence length="455" mass="49504">MVALRVMVHYVRRWPAALTAIRTRSKAAGHRFLPGRAMSVSLQVSPTRCLFDEPLSVSGSGLSPGQEVTLRAAVTDESGETFTSFGRYRAGSSGELDLLKCPALEGGSFTGVEPEGPLWALQPRSPFRRFLRKDVQSPVRLELYLHRDHQPLGPILATATQERGLIGEGVRRIPVREGKVRGSLFLPPGSGPFPAIIDLYGTGGGLMEHRASLLASRGFLTLALAYFDYDDLPKGIGGLHLSYFKEALQYLRSLPQVNNQEVGVIGISKGADLALSMAAFLTGIKAVVSVSGCGANSFAPLQCEDFTLPGLGFNPEKIKFTEAGVLDFSEAMDDPKEPANQACLIPAEKSTAAFLFLSGSDDMNWPSSAYSEQIVLRLRAHGKDAESHTYPGAGHLLEPPYFPSCRASNHKLLGMPMLWGGHLREHARAQKDAWQKIQSFFSKHLIQFNSANSRL</sequence>
<dbReference type="Proteomes" id="UP000008143">
    <property type="component" value="Chromosome 8"/>
</dbReference>
<feature type="active site" description="Charge relay system" evidence="3">
    <location>
        <position position="395"/>
    </location>
</feature>
<dbReference type="GeneID" id="100498625"/>
<dbReference type="Gene3D" id="2.60.40.2240">
    <property type="entry name" value="Acyl-CoA thioester hydrolase/BAAT N-terminal domain"/>
    <property type="match status" value="1"/>
</dbReference>
<name>A0A6I8RF83_XENTR</name>
<protein>
    <submittedName>
        <fullName evidence="6 8">Acyl-coenzyme A thioesterase 5</fullName>
    </submittedName>
</protein>
<keyword evidence="7" id="KW-1185">Reference proteome</keyword>
<reference evidence="6" key="2">
    <citation type="submission" date="2020-05" db="UniProtKB">
        <authorList>
            <consortium name="Ensembl"/>
        </authorList>
    </citation>
    <scope>IDENTIFICATION</scope>
</reference>
<comment type="similarity">
    <text evidence="1">Belongs to the C/M/P thioester hydrolase family.</text>
</comment>
<dbReference type="GO" id="GO:0047617">
    <property type="term" value="F:fatty acyl-CoA hydrolase activity"/>
    <property type="evidence" value="ECO:0000318"/>
    <property type="project" value="GO_Central"/>
</dbReference>
<dbReference type="GeneTree" id="ENSGT01010000222336"/>
<evidence type="ECO:0000259" key="5">
    <source>
        <dbReference type="Pfam" id="PF08840"/>
    </source>
</evidence>
<feature type="domain" description="Acyl-CoA thioester hydrolase/bile acid-CoA amino acid N-acetyltransferase" evidence="4">
    <location>
        <begin position="52"/>
        <end position="177"/>
    </location>
</feature>
<dbReference type="FunFam" id="2.60.40.2240:FF:000001">
    <property type="entry name" value="acyl-coenzyme A thioesterase 4"/>
    <property type="match status" value="1"/>
</dbReference>
<dbReference type="InterPro" id="IPR042490">
    <property type="entry name" value="Thio_Ohase/BAAT_N"/>
</dbReference>
<dbReference type="Pfam" id="PF04775">
    <property type="entry name" value="Bile_Hydr_Trans"/>
    <property type="match status" value="1"/>
</dbReference>
<feature type="active site" description="Charge relay system" evidence="3">
    <location>
        <position position="362"/>
    </location>
</feature>
<dbReference type="GO" id="GO:0006631">
    <property type="term" value="P:fatty acid metabolic process"/>
    <property type="evidence" value="ECO:0000318"/>
    <property type="project" value="GO_Central"/>
</dbReference>
<dbReference type="PANTHER" id="PTHR10824">
    <property type="entry name" value="ACYL-COENZYME A THIOESTERASE-RELATED"/>
    <property type="match status" value="1"/>
</dbReference>
<evidence type="ECO:0000313" key="6">
    <source>
        <dbReference type="Ensembl" id="ENSXETP00000079974"/>
    </source>
</evidence>
<feature type="domain" description="BAAT/Acyl-CoA thioester hydrolase C-terminal" evidence="5">
    <location>
        <begin position="240"/>
        <end position="446"/>
    </location>
</feature>
<dbReference type="InterPro" id="IPR006862">
    <property type="entry name" value="Thio_Ohase/aa_AcTrfase"/>
</dbReference>
<dbReference type="AGR" id="Xenbase:XB-GENE-29084367"/>
<proteinExistence type="inferred from homology"/>
<evidence type="ECO:0000313" key="8">
    <source>
        <dbReference type="RefSeq" id="XP_002933784.3"/>
    </source>
</evidence>
<feature type="active site" description="Charge relay system" evidence="3">
    <location>
        <position position="268"/>
    </location>
</feature>
<keyword evidence="2" id="KW-0443">Lipid metabolism</keyword>
<organism evidence="6">
    <name type="scientific">Xenopus tropicalis</name>
    <name type="common">Western clawed frog</name>
    <name type="synonym">Silurana tropicalis</name>
    <dbReference type="NCBI Taxonomy" id="8364"/>
    <lineage>
        <taxon>Eukaryota</taxon>
        <taxon>Metazoa</taxon>
        <taxon>Chordata</taxon>
        <taxon>Craniata</taxon>
        <taxon>Vertebrata</taxon>
        <taxon>Euteleostomi</taxon>
        <taxon>Amphibia</taxon>
        <taxon>Batrachia</taxon>
        <taxon>Anura</taxon>
        <taxon>Pipoidea</taxon>
        <taxon>Pipidae</taxon>
        <taxon>Xenopodinae</taxon>
        <taxon>Xenopus</taxon>
        <taxon>Silurana</taxon>
    </lineage>
</organism>
<dbReference type="KEGG" id="xtr:100498625"/>
<evidence type="ECO:0000313" key="9">
    <source>
        <dbReference type="Xenbase" id="XB-GENE-29084367"/>
    </source>
</evidence>
<dbReference type="FunFam" id="3.40.50.1820:FF:000024">
    <property type="entry name" value="acyl-coenzyme A thioesterase 4"/>
    <property type="match status" value="1"/>
</dbReference>
<dbReference type="PANTHER" id="PTHR10824:SF38">
    <property type="entry name" value="ACOT1 THIOESTERASE"/>
    <property type="match status" value="1"/>
</dbReference>
<dbReference type="OMA" id="CTNERWF"/>
<dbReference type="InterPro" id="IPR029058">
    <property type="entry name" value="AB_hydrolase_fold"/>
</dbReference>
<evidence type="ECO:0000256" key="3">
    <source>
        <dbReference type="PIRSR" id="PIRSR016521-1"/>
    </source>
</evidence>
<accession>A0A6I8RF83</accession>
<dbReference type="SUPFAM" id="SSF53474">
    <property type="entry name" value="alpha/beta-Hydrolases"/>
    <property type="match status" value="1"/>
</dbReference>
<dbReference type="InterPro" id="IPR016662">
    <property type="entry name" value="Acyl-CoA_thioEstase_long-chain"/>
</dbReference>
<dbReference type="Gene3D" id="3.40.50.1820">
    <property type="entry name" value="alpha/beta hydrolase"/>
    <property type="match status" value="1"/>
</dbReference>
<dbReference type="PIRSF" id="PIRSF016521">
    <property type="entry name" value="Acyl-CoA_hydro"/>
    <property type="match status" value="1"/>
</dbReference>
<dbReference type="InterPro" id="IPR014940">
    <property type="entry name" value="BAAT_C"/>
</dbReference>
<dbReference type="Ensembl" id="ENSXETT00000084955">
    <property type="protein sequence ID" value="ENSXETP00000079974"/>
    <property type="gene ID" value="ENSXETG00000037329"/>
</dbReference>
<keyword evidence="2" id="KW-0276">Fatty acid metabolism</keyword>
<dbReference type="GO" id="GO:0006637">
    <property type="term" value="P:acyl-CoA metabolic process"/>
    <property type="evidence" value="ECO:0000318"/>
    <property type="project" value="GO_Central"/>
</dbReference>
<dbReference type="AlphaFoldDB" id="A0A6I8RF83"/>
<dbReference type="Bgee" id="ENSXETG00000037329">
    <property type="expression patterns" value="Expressed in skeletal muscle tissue and 7 other cell types or tissues"/>
</dbReference>
<reference evidence="6" key="1">
    <citation type="journal article" date="2010" name="Science">
        <title>The genome of the Western clawed frog Xenopus tropicalis.</title>
        <authorList>
            <person name="Hellsten U."/>
            <person name="Harland R.M."/>
            <person name="Gilchrist M.J."/>
            <person name="Hendrix D."/>
            <person name="Jurka J."/>
            <person name="Kapitonov V."/>
            <person name="Ovcharenko I."/>
            <person name="Putnam N.H."/>
            <person name="Shu S."/>
            <person name="Taher L."/>
            <person name="Blitz I.L."/>
            <person name="Blumberg B."/>
            <person name="Dichmann D.S."/>
            <person name="Dubchak I."/>
            <person name="Amaya E."/>
            <person name="Detter J.C."/>
            <person name="Fletcher R."/>
            <person name="Gerhard D.S."/>
            <person name="Goodstein D."/>
            <person name="Graves T."/>
            <person name="Grigoriev I.V."/>
            <person name="Grimwood J."/>
            <person name="Kawashima T."/>
            <person name="Lindquist E."/>
            <person name="Lucas S.M."/>
            <person name="Mead P.E."/>
            <person name="Mitros T."/>
            <person name="Ogino H."/>
            <person name="Ohta Y."/>
            <person name="Poliakov A.V."/>
            <person name="Pollet N."/>
            <person name="Robert J."/>
            <person name="Salamov A."/>
            <person name="Sater A.K."/>
            <person name="Schmutz J."/>
            <person name="Terry A."/>
            <person name="Vize P.D."/>
            <person name="Warren W.C."/>
            <person name="Wells D."/>
            <person name="Wills A."/>
            <person name="Wilson R.K."/>
            <person name="Zimmerman L.B."/>
            <person name="Zorn A.M."/>
            <person name="Grainger R."/>
            <person name="Grammer T."/>
            <person name="Khokha M.K."/>
            <person name="Richardson P.M."/>
            <person name="Rokhsar D.S."/>
        </authorList>
    </citation>
    <scope>NUCLEOTIDE SEQUENCE [LARGE SCALE GENOMIC DNA]</scope>
    <source>
        <strain evidence="6">Nigerian</strain>
    </source>
</reference>
<gene>
    <name evidence="6 8 9" type="primary">LOC100498625</name>
</gene>
<dbReference type="OrthoDB" id="6347013at2759"/>
<dbReference type="Pfam" id="PF08840">
    <property type="entry name" value="BAAT_C"/>
    <property type="match status" value="1"/>
</dbReference>
<reference evidence="8" key="3">
    <citation type="submission" date="2025-04" db="UniProtKB">
        <authorList>
            <consortium name="RefSeq"/>
        </authorList>
    </citation>
    <scope>IDENTIFICATION</scope>
    <source>
        <strain evidence="8">Nigerian</strain>
        <tissue evidence="8">Liver and blood</tissue>
    </source>
</reference>
<evidence type="ECO:0000256" key="2">
    <source>
        <dbReference type="ARBA" id="ARBA00022832"/>
    </source>
</evidence>
<dbReference type="RefSeq" id="XP_002933784.3">
    <property type="nucleotide sequence ID" value="XM_002933738.5"/>
</dbReference>